<accession>A0A4R4QHU1</accession>
<proteinExistence type="inferred from homology"/>
<dbReference type="SUPFAM" id="SSF55811">
    <property type="entry name" value="Nudix"/>
    <property type="match status" value="1"/>
</dbReference>
<dbReference type="PANTHER" id="PTHR43222:SF9">
    <property type="entry name" value="8-OXO-(D)GTP PHOSPHATASE"/>
    <property type="match status" value="1"/>
</dbReference>
<dbReference type="PRINTS" id="PR00502">
    <property type="entry name" value="NUDIXFAMILY"/>
</dbReference>
<reference evidence="7 8" key="1">
    <citation type="submission" date="2019-03" db="EMBL/GenBank/DDBJ databases">
        <title>Draft genome sequences of novel Actinobacteria.</title>
        <authorList>
            <person name="Sahin N."/>
            <person name="Ay H."/>
            <person name="Saygin H."/>
        </authorList>
    </citation>
    <scope>NUCLEOTIDE SEQUENCE [LARGE SCALE GENOMIC DNA]</scope>
    <source>
        <strain evidence="7 8">JCM 30547</strain>
    </source>
</reference>
<keyword evidence="4" id="KW-0460">Magnesium</keyword>
<evidence type="ECO:0000256" key="1">
    <source>
        <dbReference type="ARBA" id="ARBA00001946"/>
    </source>
</evidence>
<dbReference type="AlphaFoldDB" id="A0A4R4QHU1"/>
<protein>
    <submittedName>
        <fullName evidence="7">NUDIX domain-containing protein</fullName>
    </submittedName>
</protein>
<dbReference type="Proteomes" id="UP000295075">
    <property type="component" value="Unassembled WGS sequence"/>
</dbReference>
<evidence type="ECO:0000259" key="6">
    <source>
        <dbReference type="PROSITE" id="PS51462"/>
    </source>
</evidence>
<sequence>MHPVSRTAQPAGSRSWQLAHDVRRPDVLSSTDDHRSHPVLGDPRMIRAGVLLFGADGIAVIERIRDGLTYYVLPGGQVDPGETLAEAARRETYEELGLHVRIHGAVAVVNFRDSTQHYFLAEAIGGEFGTGNGPEMDSPADSEAGSYRALWLPPHRYGELKPKPIGAALAAVPDPAVSAAEALVTEWLQAPPGFDEV</sequence>
<dbReference type="InterPro" id="IPR015797">
    <property type="entry name" value="NUDIX_hydrolase-like_dom_sf"/>
</dbReference>
<dbReference type="PROSITE" id="PS51462">
    <property type="entry name" value="NUDIX"/>
    <property type="match status" value="1"/>
</dbReference>
<dbReference type="InterPro" id="IPR000086">
    <property type="entry name" value="NUDIX_hydrolase_dom"/>
</dbReference>
<comment type="cofactor">
    <cofactor evidence="1">
        <name>Mg(2+)</name>
        <dbReference type="ChEBI" id="CHEBI:18420"/>
    </cofactor>
</comment>
<comment type="similarity">
    <text evidence="2 5">Belongs to the Nudix hydrolase family.</text>
</comment>
<evidence type="ECO:0000313" key="7">
    <source>
        <dbReference type="EMBL" id="TDC35311.1"/>
    </source>
</evidence>
<dbReference type="PROSITE" id="PS00893">
    <property type="entry name" value="NUDIX_BOX"/>
    <property type="match status" value="1"/>
</dbReference>
<evidence type="ECO:0000256" key="3">
    <source>
        <dbReference type="ARBA" id="ARBA00022801"/>
    </source>
</evidence>
<dbReference type="Pfam" id="PF00293">
    <property type="entry name" value="NUDIX"/>
    <property type="match status" value="1"/>
</dbReference>
<comment type="caution">
    <text evidence="7">The sequence shown here is derived from an EMBL/GenBank/DDBJ whole genome shotgun (WGS) entry which is preliminary data.</text>
</comment>
<dbReference type="Gene3D" id="3.90.79.10">
    <property type="entry name" value="Nucleoside Triphosphate Pyrophosphohydrolase"/>
    <property type="match status" value="1"/>
</dbReference>
<evidence type="ECO:0000256" key="5">
    <source>
        <dbReference type="RuleBase" id="RU003476"/>
    </source>
</evidence>
<evidence type="ECO:0000256" key="4">
    <source>
        <dbReference type="ARBA" id="ARBA00022842"/>
    </source>
</evidence>
<dbReference type="GO" id="GO:0016787">
    <property type="term" value="F:hydrolase activity"/>
    <property type="evidence" value="ECO:0007669"/>
    <property type="project" value="UniProtKB-KW"/>
</dbReference>
<dbReference type="InterPro" id="IPR020084">
    <property type="entry name" value="NUDIX_hydrolase_CS"/>
</dbReference>
<keyword evidence="8" id="KW-1185">Reference proteome</keyword>
<keyword evidence="3 5" id="KW-0378">Hydrolase</keyword>
<dbReference type="InterPro" id="IPR020476">
    <property type="entry name" value="Nudix_hydrolase"/>
</dbReference>
<evidence type="ECO:0000256" key="2">
    <source>
        <dbReference type="ARBA" id="ARBA00005582"/>
    </source>
</evidence>
<dbReference type="OrthoDB" id="9804442at2"/>
<gene>
    <name evidence="7" type="ORF">E1261_01930</name>
</gene>
<dbReference type="PANTHER" id="PTHR43222">
    <property type="entry name" value="NUDIX HYDROLASE 23"/>
    <property type="match status" value="1"/>
</dbReference>
<dbReference type="EMBL" id="SMKA01000003">
    <property type="protein sequence ID" value="TDC35311.1"/>
    <property type="molecule type" value="Genomic_DNA"/>
</dbReference>
<feature type="domain" description="Nudix hydrolase" evidence="6">
    <location>
        <begin position="43"/>
        <end position="174"/>
    </location>
</feature>
<evidence type="ECO:0000313" key="8">
    <source>
        <dbReference type="Proteomes" id="UP000295075"/>
    </source>
</evidence>
<organism evidence="7 8">
    <name type="scientific">Kribbella albertanoniae</name>
    <dbReference type="NCBI Taxonomy" id="1266829"/>
    <lineage>
        <taxon>Bacteria</taxon>
        <taxon>Bacillati</taxon>
        <taxon>Actinomycetota</taxon>
        <taxon>Actinomycetes</taxon>
        <taxon>Propionibacteriales</taxon>
        <taxon>Kribbellaceae</taxon>
        <taxon>Kribbella</taxon>
    </lineage>
</organism>
<name>A0A4R4QHU1_9ACTN</name>